<dbReference type="AlphaFoldDB" id="A0A1S7R517"/>
<dbReference type="PIRSF" id="PIRSF016702">
    <property type="entry name" value="DNA_bp_PD1"/>
    <property type="match status" value="1"/>
</dbReference>
<dbReference type="Proteomes" id="UP000191987">
    <property type="component" value="Unassembled WGS sequence"/>
</dbReference>
<dbReference type="InterPro" id="IPR025707">
    <property type="entry name" value="DNA_bp_PD1"/>
</dbReference>
<dbReference type="CDD" id="cd11378">
    <property type="entry name" value="DUF296"/>
    <property type="match status" value="1"/>
</dbReference>
<evidence type="ECO:0000313" key="2">
    <source>
        <dbReference type="EMBL" id="CUX47154.1"/>
    </source>
</evidence>
<accession>A0A1S7R517</accession>
<dbReference type="PANTHER" id="PTHR34988:SF1">
    <property type="entry name" value="DNA-BINDING PROTEIN"/>
    <property type="match status" value="1"/>
</dbReference>
<dbReference type="InterPro" id="IPR005175">
    <property type="entry name" value="PPC_dom"/>
</dbReference>
<dbReference type="SUPFAM" id="SSF117856">
    <property type="entry name" value="AF0104/ALDC/Ptd012-like"/>
    <property type="match status" value="1"/>
</dbReference>
<protein>
    <recommendedName>
        <fullName evidence="1">PPC domain-containing protein</fullName>
    </recommendedName>
</protein>
<feature type="domain" description="PPC" evidence="1">
    <location>
        <begin position="8"/>
        <end position="145"/>
    </location>
</feature>
<dbReference type="RefSeq" id="WP_080820031.1">
    <property type="nucleotide sequence ID" value="NZ_LT009749.1"/>
</dbReference>
<dbReference type="Gene3D" id="3.30.1330.80">
    <property type="entry name" value="Hypothetical protein, similar to alpha- acetolactate decarboxylase, domain 2"/>
    <property type="match status" value="1"/>
</dbReference>
<evidence type="ECO:0000259" key="1">
    <source>
        <dbReference type="PROSITE" id="PS51742"/>
    </source>
</evidence>
<dbReference type="PANTHER" id="PTHR34988">
    <property type="entry name" value="PROTEIN, PUTATIVE-RELATED"/>
    <property type="match status" value="1"/>
</dbReference>
<gene>
    <name evidence="2" type="ORF">AGR7C_Lc120194</name>
</gene>
<reference evidence="2 3" key="1">
    <citation type="submission" date="2016-01" db="EMBL/GenBank/DDBJ databases">
        <authorList>
            <person name="Oliw E.H."/>
        </authorList>
    </citation>
    <scope>NUCLEOTIDE SEQUENCE [LARGE SCALE GENOMIC DNA]</scope>
    <source>
        <strain evidence="2 3">Zutra 3-1</strain>
    </source>
</reference>
<dbReference type="EMBL" id="FBWG01000030">
    <property type="protein sequence ID" value="CUX47154.1"/>
    <property type="molecule type" value="Genomic_DNA"/>
</dbReference>
<proteinExistence type="predicted"/>
<organism evidence="2 3">
    <name type="scientific">Agrobacterium deltaense Zutra 3/1</name>
    <dbReference type="NCBI Taxonomy" id="1183427"/>
    <lineage>
        <taxon>Bacteria</taxon>
        <taxon>Pseudomonadati</taxon>
        <taxon>Pseudomonadota</taxon>
        <taxon>Alphaproteobacteria</taxon>
        <taxon>Hyphomicrobiales</taxon>
        <taxon>Rhizobiaceae</taxon>
        <taxon>Rhizobium/Agrobacterium group</taxon>
        <taxon>Agrobacterium</taxon>
    </lineage>
</organism>
<evidence type="ECO:0000313" key="3">
    <source>
        <dbReference type="Proteomes" id="UP000191987"/>
    </source>
</evidence>
<name>A0A1S7R517_9HYPH</name>
<dbReference type="Pfam" id="PF03479">
    <property type="entry name" value="PCC"/>
    <property type="match status" value="1"/>
</dbReference>
<sequence length="146" mass="15960">MKSRLLASGAERTFILVIDPEEEAFEAIRRFARAENINAASVTAIGAFATATLAFFDLSTQDYKEIPVTDQSEVLSLLGDITLDENDTPNPHLHVVLGFADGSTKGGHFLSGMVRPTLEVVIRETPAELRRSYRPEFGIALIDPAK</sequence>
<dbReference type="PROSITE" id="PS51742">
    <property type="entry name" value="PPC"/>
    <property type="match status" value="1"/>
</dbReference>